<keyword evidence="1" id="KW-0812">Transmembrane</keyword>
<dbReference type="Proteomes" id="UP000598820">
    <property type="component" value="Unassembled WGS sequence"/>
</dbReference>
<dbReference type="EMBL" id="JACWZY010000039">
    <property type="protein sequence ID" value="MBD2704887.1"/>
    <property type="molecule type" value="Genomic_DNA"/>
</dbReference>
<evidence type="ECO:0000313" key="2">
    <source>
        <dbReference type="EMBL" id="MBD2704887.1"/>
    </source>
</evidence>
<keyword evidence="1" id="KW-0472">Membrane</keyword>
<name>A0A927G9R4_9BACT</name>
<accession>A0A927G9R4</accession>
<dbReference type="RefSeq" id="WP_190891825.1">
    <property type="nucleotide sequence ID" value="NZ_JACWZY010000039.1"/>
</dbReference>
<feature type="transmembrane region" description="Helical" evidence="1">
    <location>
        <begin position="80"/>
        <end position="97"/>
    </location>
</feature>
<gene>
    <name evidence="2" type="ORF">IC229_29920</name>
</gene>
<feature type="transmembrane region" description="Helical" evidence="1">
    <location>
        <begin position="12"/>
        <end position="29"/>
    </location>
</feature>
<proteinExistence type="predicted"/>
<organism evidence="2 3">
    <name type="scientific">Spirosoma profusum</name>
    <dbReference type="NCBI Taxonomy" id="2771354"/>
    <lineage>
        <taxon>Bacteria</taxon>
        <taxon>Pseudomonadati</taxon>
        <taxon>Bacteroidota</taxon>
        <taxon>Cytophagia</taxon>
        <taxon>Cytophagales</taxon>
        <taxon>Cytophagaceae</taxon>
        <taxon>Spirosoma</taxon>
    </lineage>
</organism>
<sequence>MITYYLNHIDQLVLTFCVVFTFINTVRMVRRAAVPVRKVPAYFVVFGATSIATFLGAGHLFEISYRAIEQKMAGTFVYNFRFYALILLGVLLLSLSVQMLRYIRNWFSGVPDSQRQIIKTALIIVAISAPTGVFSPIGYVPTIACTITLLFMPFAVRKQPKTTQMELVTNDVNEPV</sequence>
<keyword evidence="1" id="KW-1133">Transmembrane helix</keyword>
<evidence type="ECO:0000256" key="1">
    <source>
        <dbReference type="SAM" id="Phobius"/>
    </source>
</evidence>
<keyword evidence="3" id="KW-1185">Reference proteome</keyword>
<feature type="transmembrane region" description="Helical" evidence="1">
    <location>
        <begin position="139"/>
        <end position="156"/>
    </location>
</feature>
<reference evidence="2" key="1">
    <citation type="submission" date="2020-09" db="EMBL/GenBank/DDBJ databases">
        <authorList>
            <person name="Kim M.K."/>
        </authorList>
    </citation>
    <scope>NUCLEOTIDE SEQUENCE</scope>
    <source>
        <strain evidence="2">BT702</strain>
    </source>
</reference>
<evidence type="ECO:0000313" key="3">
    <source>
        <dbReference type="Proteomes" id="UP000598820"/>
    </source>
</evidence>
<protein>
    <submittedName>
        <fullName evidence="2">Uncharacterized protein</fullName>
    </submittedName>
</protein>
<feature type="transmembrane region" description="Helical" evidence="1">
    <location>
        <begin position="41"/>
        <end position="60"/>
    </location>
</feature>
<dbReference type="AlphaFoldDB" id="A0A927G9R4"/>
<comment type="caution">
    <text evidence="2">The sequence shown here is derived from an EMBL/GenBank/DDBJ whole genome shotgun (WGS) entry which is preliminary data.</text>
</comment>